<dbReference type="PROSITE" id="PS50056">
    <property type="entry name" value="TYR_PHOSPHATASE_2"/>
    <property type="match status" value="1"/>
</dbReference>
<feature type="domain" description="Tyrosine specific protein phosphatases" evidence="10">
    <location>
        <begin position="1135"/>
        <end position="1214"/>
    </location>
</feature>
<dbReference type="InterPro" id="IPR000387">
    <property type="entry name" value="Tyr_Pase_dom"/>
</dbReference>
<dbReference type="PRINTS" id="PR00935">
    <property type="entry name" value="BAND41"/>
</dbReference>
<evidence type="ECO:0000313" key="13">
    <source>
        <dbReference type="RefSeq" id="XP_002737031.1"/>
    </source>
</evidence>
<dbReference type="RefSeq" id="XP_002737031.1">
    <property type="nucleotide sequence ID" value="XM_002736985.2"/>
</dbReference>
<dbReference type="SUPFAM" id="SSF50729">
    <property type="entry name" value="PH domain-like"/>
    <property type="match status" value="1"/>
</dbReference>
<dbReference type="SUPFAM" id="SSF47031">
    <property type="entry name" value="Second domain of FERM"/>
    <property type="match status" value="1"/>
</dbReference>
<dbReference type="SUPFAM" id="SSF52799">
    <property type="entry name" value="(Phosphotyrosine protein) phosphatases II"/>
    <property type="match status" value="1"/>
</dbReference>
<dbReference type="PROSITE" id="PS50057">
    <property type="entry name" value="FERM_3"/>
    <property type="match status" value="1"/>
</dbReference>
<dbReference type="InterPro" id="IPR041782">
    <property type="entry name" value="PTPN14/21_FERM_C"/>
</dbReference>
<comment type="similarity">
    <text evidence="2">Belongs to the protein-tyrosine phosphatase family. Non-receptor class subfamily.</text>
</comment>
<evidence type="ECO:0000256" key="3">
    <source>
        <dbReference type="ARBA" id="ARBA00013064"/>
    </source>
</evidence>
<evidence type="ECO:0000259" key="11">
    <source>
        <dbReference type="PROSITE" id="PS50057"/>
    </source>
</evidence>
<evidence type="ECO:0000256" key="1">
    <source>
        <dbReference type="ARBA" id="ARBA00004245"/>
    </source>
</evidence>
<dbReference type="SUPFAM" id="SSF54236">
    <property type="entry name" value="Ubiquitin-like"/>
    <property type="match status" value="1"/>
</dbReference>
<dbReference type="CDD" id="cd14473">
    <property type="entry name" value="FERM_B-lobe"/>
    <property type="match status" value="1"/>
</dbReference>
<evidence type="ECO:0000256" key="7">
    <source>
        <dbReference type="ARBA" id="ARBA00023212"/>
    </source>
</evidence>
<reference evidence="13" key="1">
    <citation type="submission" date="2025-08" db="UniProtKB">
        <authorList>
            <consortium name="RefSeq"/>
        </authorList>
    </citation>
    <scope>IDENTIFICATION</scope>
    <source>
        <tissue evidence="13">Testes</tissue>
    </source>
</reference>
<dbReference type="Proteomes" id="UP000694865">
    <property type="component" value="Unplaced"/>
</dbReference>
<dbReference type="InterPro" id="IPR029071">
    <property type="entry name" value="Ubiquitin-like_domsf"/>
</dbReference>
<evidence type="ECO:0000313" key="12">
    <source>
        <dbReference type="Proteomes" id="UP000694865"/>
    </source>
</evidence>
<dbReference type="Pfam" id="PF00102">
    <property type="entry name" value="Y_phosphatase"/>
    <property type="match status" value="1"/>
</dbReference>
<dbReference type="PROSITE" id="PS00383">
    <property type="entry name" value="TYR_PHOSPHATASE_1"/>
    <property type="match status" value="1"/>
</dbReference>
<dbReference type="SMART" id="SM00404">
    <property type="entry name" value="PTPc_motif"/>
    <property type="match status" value="1"/>
</dbReference>
<keyword evidence="5" id="KW-0378">Hydrolase</keyword>
<dbReference type="InterPro" id="IPR019748">
    <property type="entry name" value="FERM_central"/>
</dbReference>
<evidence type="ECO:0000256" key="4">
    <source>
        <dbReference type="ARBA" id="ARBA00022490"/>
    </source>
</evidence>
<dbReference type="GeneID" id="100366714"/>
<keyword evidence="7" id="KW-0206">Cytoskeleton</keyword>
<dbReference type="PROSITE" id="PS50055">
    <property type="entry name" value="TYR_PHOSPHATASE_PTP"/>
    <property type="match status" value="1"/>
</dbReference>
<dbReference type="SMART" id="SM01196">
    <property type="entry name" value="FERM_C"/>
    <property type="match status" value="1"/>
</dbReference>
<dbReference type="InterPro" id="IPR019749">
    <property type="entry name" value="Band_41_domain"/>
</dbReference>
<dbReference type="PRINTS" id="PR00700">
    <property type="entry name" value="PRTYPHPHTASE"/>
</dbReference>
<keyword evidence="4" id="KW-0963">Cytoplasm</keyword>
<accession>A0ABM0GTI1</accession>
<dbReference type="Gene3D" id="3.10.20.90">
    <property type="entry name" value="Phosphatidylinositol 3-kinase Catalytic Subunit, Chain A, domain 1"/>
    <property type="match status" value="1"/>
</dbReference>
<dbReference type="SMART" id="SM00194">
    <property type="entry name" value="PTPc"/>
    <property type="match status" value="1"/>
</dbReference>
<dbReference type="InterPro" id="IPR011993">
    <property type="entry name" value="PH-like_dom_sf"/>
</dbReference>
<dbReference type="Gene3D" id="3.90.190.10">
    <property type="entry name" value="Protein tyrosine phosphatase superfamily"/>
    <property type="match status" value="1"/>
</dbReference>
<evidence type="ECO:0000256" key="6">
    <source>
        <dbReference type="ARBA" id="ARBA00022912"/>
    </source>
</evidence>
<feature type="region of interest" description="Disordered" evidence="8">
    <location>
        <begin position="573"/>
        <end position="592"/>
    </location>
</feature>
<dbReference type="InterPro" id="IPR035963">
    <property type="entry name" value="FERM_2"/>
</dbReference>
<dbReference type="InterPro" id="IPR018980">
    <property type="entry name" value="FERM_PH-like_C"/>
</dbReference>
<dbReference type="InterPro" id="IPR014352">
    <property type="entry name" value="FERM/acyl-CoA-bd_prot_sf"/>
</dbReference>
<dbReference type="Pfam" id="PF00373">
    <property type="entry name" value="FERM_M"/>
    <property type="match status" value="1"/>
</dbReference>
<dbReference type="InterPro" id="IPR000299">
    <property type="entry name" value="FERM_domain"/>
</dbReference>
<dbReference type="Gene3D" id="1.20.80.10">
    <property type="match status" value="1"/>
</dbReference>
<name>A0ABM0GTI1_SACKO</name>
<comment type="subcellular location">
    <subcellularLocation>
        <location evidence="1">Cytoplasm</location>
        <location evidence="1">Cytoskeleton</location>
    </subcellularLocation>
</comment>
<dbReference type="PANTHER" id="PTHR45706">
    <property type="entry name" value="TYROSINE-PROTEIN PHOSPHATASE"/>
    <property type="match status" value="1"/>
</dbReference>
<organism evidence="12 13">
    <name type="scientific">Saccoglossus kowalevskii</name>
    <name type="common">Acorn worm</name>
    <dbReference type="NCBI Taxonomy" id="10224"/>
    <lineage>
        <taxon>Eukaryota</taxon>
        <taxon>Metazoa</taxon>
        <taxon>Hemichordata</taxon>
        <taxon>Enteropneusta</taxon>
        <taxon>Harrimaniidae</taxon>
        <taxon>Saccoglossus</taxon>
    </lineage>
</organism>
<sequence length="1230" mass="138501">MPFGLKLKKTRRYYVSGRNSYVARIQLLDNTILECTLGPENSGSDCLAMLGQKLQLEELEYFGLLYTNKNYKRRWVDLEKPLKKQLDKNANDPMLTFGIMLYISNVQNLQQEITRYLYFLQLRTDIIEGILPCSPEQAVLLASYAVQAEFGDHDPYTHTVEFLKDFVLLPKNLTSDLESLAELTQEVANQHRNHQGVPPDVAEQLYITESSQLEGYGQESYPAKDESGNDLLLGASFLGICVKHLNGQPSVYFKWNDIRQVVHNRRLFGIESIRTQDTIQFQMEDAETAKYVCRMFMTKLKFYRLSMAALRGGKEASLDGGRIISKNTAPLPLQRKPTLTRRSADRAHDNIIFTPTTRTNSVQDKLPTHMQPTERDFVHSQLSLDRRSTEQNYSNGGFAITDNNGSVYSSPSVTSLNQGINMHVSPASSVPSVASNELSRQDVSAALPQYRPSPDYSEALVRAHNRLNTIGDQSQSLNNLGRAHAYSQPETMVYSQPEIRQGQYAHMSPYGTHLNLNMGSPAYSHSYVDTSTESLPVIPMSLRNNIPHTYSTPELATQHMPSTHDFITSEMLLNKYKPPPPYPRNSTSTPDLPRQMLQQQEISSSSPDLVSRRVLGQMATMQNSYPVPSTSMTISVSSPSDTSQHSLHALHSMNLNSEQYLDSYGQYPSGSEHTTIHISRDVQTDITHEDIIDDATLSESVPTAVSPTEMTEISPEVPVYNIEHCNSTAFISVKELPIEDKEDDADNQVTEPAPMFSAESEERVHMELSYDIDSLPRHVEADVKIVQHQSSRESAENASFHDISHVSKSNETLMVVDSSRTGERKSLSRSETSISMEKTIAIETVEQTPVSNREEQLGADSPKSKILLHPKAGDEVVLMTPGTSGYSTSNDSDLEEPLKRDSEERLKGVYMGPLKIAAMNGLTLSRLIELHDSDEDDTDVRWKILEKKLEKGSVFTEYEQIPKKKYNAMYTTAQKPENVIKNRFTHVLPYEDTRVKLRPDKANPSGYINASLLKVNVASEELHYIAAQGPLQNTVIDWWNMIWQEGVLVIVMLTAESEAGKPKSFRYWPQFNTDRNTLEFGPFQVIGQFTNNSGFYVTSSITLRHKPSGEQRTVWHLQYTDWPNQGCPDDVQGFLAFLEEIQSVCRHANSMLVGDHSPPVLVHCSAGVGRTGVVILADVMIACLEYSENVDVPKMLTALRQQRMLMVQTVGQYIFVYKTLIQFLKNSRLI</sequence>
<dbReference type="InterPro" id="IPR029021">
    <property type="entry name" value="Prot-tyrosine_phosphatase-like"/>
</dbReference>
<evidence type="ECO:0000256" key="5">
    <source>
        <dbReference type="ARBA" id="ARBA00022801"/>
    </source>
</evidence>
<feature type="domain" description="FERM" evidence="11">
    <location>
        <begin position="21"/>
        <end position="307"/>
    </location>
</feature>
<dbReference type="InterPro" id="IPR016130">
    <property type="entry name" value="Tyr_Pase_AS"/>
</dbReference>
<evidence type="ECO:0000259" key="10">
    <source>
        <dbReference type="PROSITE" id="PS50056"/>
    </source>
</evidence>
<evidence type="ECO:0000256" key="2">
    <source>
        <dbReference type="ARBA" id="ARBA00009649"/>
    </source>
</evidence>
<dbReference type="SMART" id="SM00295">
    <property type="entry name" value="B41"/>
    <property type="match status" value="1"/>
</dbReference>
<evidence type="ECO:0000259" key="9">
    <source>
        <dbReference type="PROSITE" id="PS50055"/>
    </source>
</evidence>
<dbReference type="Pfam" id="PF09379">
    <property type="entry name" value="FERM_N"/>
    <property type="match status" value="1"/>
</dbReference>
<protein>
    <recommendedName>
        <fullName evidence="3">protein-tyrosine-phosphatase</fullName>
        <ecNumber evidence="3">3.1.3.48</ecNumber>
    </recommendedName>
</protein>
<dbReference type="InterPro" id="IPR000242">
    <property type="entry name" value="PTP_cat"/>
</dbReference>
<dbReference type="Pfam" id="PF09380">
    <property type="entry name" value="FERM_C"/>
    <property type="match status" value="1"/>
</dbReference>
<dbReference type="CDD" id="cd17099">
    <property type="entry name" value="FERM_F1_PTPN14_like"/>
    <property type="match status" value="1"/>
</dbReference>
<feature type="domain" description="Tyrosine-protein phosphatase" evidence="9">
    <location>
        <begin position="954"/>
        <end position="1223"/>
    </location>
</feature>
<gene>
    <name evidence="13" type="primary">LOC100366714</name>
</gene>
<dbReference type="EC" id="3.1.3.48" evidence="3"/>
<dbReference type="InterPro" id="IPR018979">
    <property type="entry name" value="FERM_N"/>
</dbReference>
<dbReference type="CDD" id="cd13188">
    <property type="entry name" value="FERM_C_PTPN14_PTPN21"/>
    <property type="match status" value="1"/>
</dbReference>
<proteinExistence type="inferred from homology"/>
<dbReference type="Gene3D" id="2.30.29.30">
    <property type="entry name" value="Pleckstrin-homology domain (PH domain)/Phosphotyrosine-binding domain (PTB)"/>
    <property type="match status" value="1"/>
</dbReference>
<evidence type="ECO:0000256" key="8">
    <source>
        <dbReference type="SAM" id="MobiDB-lite"/>
    </source>
</evidence>
<keyword evidence="12" id="KW-1185">Reference proteome</keyword>
<keyword evidence="6" id="KW-0904">Protein phosphatase</keyword>
<dbReference type="InterPro" id="IPR003595">
    <property type="entry name" value="Tyr_Pase_cat"/>
</dbReference>
<dbReference type="PANTHER" id="PTHR45706:SF1">
    <property type="entry name" value="PEZ, ISOFORM A"/>
    <property type="match status" value="1"/>
</dbReference>